<evidence type="ECO:0000313" key="3">
    <source>
        <dbReference type="Proteomes" id="UP000821853"/>
    </source>
</evidence>
<name>A0A9J6FPZ3_HAELO</name>
<dbReference type="Gene3D" id="1.10.10.60">
    <property type="entry name" value="Homeodomain-like"/>
    <property type="match status" value="1"/>
</dbReference>
<accession>A0A9J6FPZ3</accession>
<reference evidence="2 3" key="1">
    <citation type="journal article" date="2020" name="Cell">
        <title>Large-Scale Comparative Analyses of Tick Genomes Elucidate Their Genetic Diversity and Vector Capacities.</title>
        <authorList>
            <consortium name="Tick Genome and Microbiome Consortium (TIGMIC)"/>
            <person name="Jia N."/>
            <person name="Wang J."/>
            <person name="Shi W."/>
            <person name="Du L."/>
            <person name="Sun Y."/>
            <person name="Zhan W."/>
            <person name="Jiang J.F."/>
            <person name="Wang Q."/>
            <person name="Zhang B."/>
            <person name="Ji P."/>
            <person name="Bell-Sakyi L."/>
            <person name="Cui X.M."/>
            <person name="Yuan T.T."/>
            <person name="Jiang B.G."/>
            <person name="Yang W.F."/>
            <person name="Lam T.T."/>
            <person name="Chang Q.C."/>
            <person name="Ding S.J."/>
            <person name="Wang X.J."/>
            <person name="Zhu J.G."/>
            <person name="Ruan X.D."/>
            <person name="Zhao L."/>
            <person name="Wei J.T."/>
            <person name="Ye R.Z."/>
            <person name="Que T.C."/>
            <person name="Du C.H."/>
            <person name="Zhou Y.H."/>
            <person name="Cheng J.X."/>
            <person name="Dai P.F."/>
            <person name="Guo W.B."/>
            <person name="Han X.H."/>
            <person name="Huang E.J."/>
            <person name="Li L.F."/>
            <person name="Wei W."/>
            <person name="Gao Y.C."/>
            <person name="Liu J.Z."/>
            <person name="Shao H.Z."/>
            <person name="Wang X."/>
            <person name="Wang C.C."/>
            <person name="Yang T.C."/>
            <person name="Huo Q.B."/>
            <person name="Li W."/>
            <person name="Chen H.Y."/>
            <person name="Chen S.E."/>
            <person name="Zhou L.G."/>
            <person name="Ni X.B."/>
            <person name="Tian J.H."/>
            <person name="Sheng Y."/>
            <person name="Liu T."/>
            <person name="Pan Y.S."/>
            <person name="Xia L.Y."/>
            <person name="Li J."/>
            <person name="Zhao F."/>
            <person name="Cao W.C."/>
        </authorList>
    </citation>
    <scope>NUCLEOTIDE SEQUENCE [LARGE SCALE GENOMIC DNA]</scope>
    <source>
        <strain evidence="2">HaeL-2018</strain>
    </source>
</reference>
<dbReference type="Pfam" id="PF13837">
    <property type="entry name" value="Myb_DNA-bind_4"/>
    <property type="match status" value="1"/>
</dbReference>
<protein>
    <recommendedName>
        <fullName evidence="1">Myb/SANT-like DNA-binding domain-containing protein</fullName>
    </recommendedName>
</protein>
<dbReference type="VEuPathDB" id="VectorBase:HLOH_056110"/>
<proteinExistence type="predicted"/>
<dbReference type="AlphaFoldDB" id="A0A9J6FPZ3"/>
<evidence type="ECO:0000313" key="2">
    <source>
        <dbReference type="EMBL" id="KAH9364863.1"/>
    </source>
</evidence>
<feature type="domain" description="Myb/SANT-like DNA-binding" evidence="1">
    <location>
        <begin position="20"/>
        <end position="86"/>
    </location>
</feature>
<dbReference type="EMBL" id="JABSTR010000003">
    <property type="protein sequence ID" value="KAH9364863.1"/>
    <property type="molecule type" value="Genomic_DNA"/>
</dbReference>
<dbReference type="Proteomes" id="UP000821853">
    <property type="component" value="Unassembled WGS sequence"/>
</dbReference>
<dbReference type="OrthoDB" id="691673at2759"/>
<dbReference type="InterPro" id="IPR044822">
    <property type="entry name" value="Myb_DNA-bind_4"/>
</dbReference>
<dbReference type="GO" id="GO:0045893">
    <property type="term" value="P:positive regulation of DNA-templated transcription"/>
    <property type="evidence" value="ECO:0007669"/>
    <property type="project" value="TreeGrafter"/>
</dbReference>
<gene>
    <name evidence="2" type="ORF">HPB48_021684</name>
</gene>
<dbReference type="PANTHER" id="PTHR22666">
    <property type="entry name" value="MYB_SANT-LIKE DNA-BINDING DOMAIN-CONTAINING PROTEIN 1"/>
    <property type="match status" value="1"/>
</dbReference>
<organism evidence="2 3">
    <name type="scientific">Haemaphysalis longicornis</name>
    <name type="common">Bush tick</name>
    <dbReference type="NCBI Taxonomy" id="44386"/>
    <lineage>
        <taxon>Eukaryota</taxon>
        <taxon>Metazoa</taxon>
        <taxon>Ecdysozoa</taxon>
        <taxon>Arthropoda</taxon>
        <taxon>Chelicerata</taxon>
        <taxon>Arachnida</taxon>
        <taxon>Acari</taxon>
        <taxon>Parasitiformes</taxon>
        <taxon>Ixodida</taxon>
        <taxon>Ixodoidea</taxon>
        <taxon>Ixodidae</taxon>
        <taxon>Haemaphysalinae</taxon>
        <taxon>Haemaphysalis</taxon>
    </lineage>
</organism>
<sequence>MHKIQTKKRKFSSARNLWTTNATQKRNAGVYADITEALRKLGIERTVAEVRYKIKNLTQMYRDGVKGLTTGSGPIDWPHFERVRELIGPQPSNDRTLVQESQCTVDERTAKERKRTSCVCNYRQAELTEQRLLRETFEAANTREMKLRKRNLKLQENHTTTSQNSRYNVLTVERPRTRRLAIYLSSAEVHSLYKLRATRFSTEIAGRITMSSRWRKGRHDYTM</sequence>
<keyword evidence="3" id="KW-1185">Reference proteome</keyword>
<dbReference type="PANTHER" id="PTHR22666:SF3">
    <property type="entry name" value="MYB_SANT-LIKE DNA-BINDING DOMAIN-CONTAINING PROTEIN 1"/>
    <property type="match status" value="1"/>
</dbReference>
<dbReference type="InterPro" id="IPR026095">
    <property type="entry name" value="Myb/SANT-like_DNA-bd_dom_prot"/>
</dbReference>
<evidence type="ECO:0000259" key="1">
    <source>
        <dbReference type="Pfam" id="PF13837"/>
    </source>
</evidence>
<comment type="caution">
    <text evidence="2">The sequence shown here is derived from an EMBL/GenBank/DDBJ whole genome shotgun (WGS) entry which is preliminary data.</text>
</comment>
<dbReference type="GO" id="GO:0016604">
    <property type="term" value="C:nuclear body"/>
    <property type="evidence" value="ECO:0007669"/>
    <property type="project" value="TreeGrafter"/>
</dbReference>